<feature type="compositionally biased region" description="Polar residues" evidence="1">
    <location>
        <begin position="191"/>
        <end position="202"/>
    </location>
</feature>
<name>A0A6A5UJ46_9PLEO</name>
<dbReference type="OrthoDB" id="3795015at2759"/>
<proteinExistence type="predicted"/>
<dbReference type="Proteomes" id="UP000800035">
    <property type="component" value="Unassembled WGS sequence"/>
</dbReference>
<reference evidence="3" key="1">
    <citation type="journal article" date="2020" name="Stud. Mycol.">
        <title>101 Dothideomycetes genomes: a test case for predicting lifestyles and emergence of pathogens.</title>
        <authorList>
            <person name="Haridas S."/>
            <person name="Albert R."/>
            <person name="Binder M."/>
            <person name="Bloem J."/>
            <person name="Labutti K."/>
            <person name="Salamov A."/>
            <person name="Andreopoulos B."/>
            <person name="Baker S."/>
            <person name="Barry K."/>
            <person name="Bills G."/>
            <person name="Bluhm B."/>
            <person name="Cannon C."/>
            <person name="Castanera R."/>
            <person name="Culley D."/>
            <person name="Daum C."/>
            <person name="Ezra D."/>
            <person name="Gonzalez J."/>
            <person name="Henrissat B."/>
            <person name="Kuo A."/>
            <person name="Liang C."/>
            <person name="Lipzen A."/>
            <person name="Lutzoni F."/>
            <person name="Magnuson J."/>
            <person name="Mondo S."/>
            <person name="Nolan M."/>
            <person name="Ohm R."/>
            <person name="Pangilinan J."/>
            <person name="Park H.-J."/>
            <person name="Ramirez L."/>
            <person name="Alfaro M."/>
            <person name="Sun H."/>
            <person name="Tritt A."/>
            <person name="Yoshinaga Y."/>
            <person name="Zwiers L.-H."/>
            <person name="Turgeon B."/>
            <person name="Goodwin S."/>
            <person name="Spatafora J."/>
            <person name="Crous P."/>
            <person name="Grigoriev I."/>
        </authorList>
    </citation>
    <scope>NUCLEOTIDE SEQUENCE</scope>
    <source>
        <strain evidence="3">CBS 675.92</strain>
    </source>
</reference>
<evidence type="ECO:0008006" key="5">
    <source>
        <dbReference type="Google" id="ProtNLM"/>
    </source>
</evidence>
<protein>
    <recommendedName>
        <fullName evidence="5">Mid2 domain-containing protein</fullName>
    </recommendedName>
</protein>
<evidence type="ECO:0000256" key="1">
    <source>
        <dbReference type="SAM" id="MobiDB-lite"/>
    </source>
</evidence>
<keyword evidence="2" id="KW-1133">Transmembrane helix</keyword>
<evidence type="ECO:0000256" key="2">
    <source>
        <dbReference type="SAM" id="Phobius"/>
    </source>
</evidence>
<dbReference type="EMBL" id="ML976978">
    <property type="protein sequence ID" value="KAF1962946.1"/>
    <property type="molecule type" value="Genomic_DNA"/>
</dbReference>
<organism evidence="3 4">
    <name type="scientific">Byssothecium circinans</name>
    <dbReference type="NCBI Taxonomy" id="147558"/>
    <lineage>
        <taxon>Eukaryota</taxon>
        <taxon>Fungi</taxon>
        <taxon>Dikarya</taxon>
        <taxon>Ascomycota</taxon>
        <taxon>Pezizomycotina</taxon>
        <taxon>Dothideomycetes</taxon>
        <taxon>Pleosporomycetidae</taxon>
        <taxon>Pleosporales</taxon>
        <taxon>Massarineae</taxon>
        <taxon>Massarinaceae</taxon>
        <taxon>Byssothecium</taxon>
    </lineage>
</organism>
<gene>
    <name evidence="3" type="ORF">CC80DRAFT_530834</name>
</gene>
<feature type="transmembrane region" description="Helical" evidence="2">
    <location>
        <begin position="209"/>
        <end position="233"/>
    </location>
</feature>
<feature type="transmembrane region" description="Helical" evidence="2">
    <location>
        <begin position="12"/>
        <end position="34"/>
    </location>
</feature>
<keyword evidence="2" id="KW-0472">Membrane</keyword>
<dbReference type="AlphaFoldDB" id="A0A6A5UJ46"/>
<keyword evidence="4" id="KW-1185">Reference proteome</keyword>
<keyword evidence="2" id="KW-0812">Transmembrane</keyword>
<evidence type="ECO:0000313" key="3">
    <source>
        <dbReference type="EMBL" id="KAF1962946.1"/>
    </source>
</evidence>
<feature type="region of interest" description="Disordered" evidence="1">
    <location>
        <begin position="176"/>
        <end position="202"/>
    </location>
</feature>
<accession>A0A6A5UJ46</accession>
<sequence length="311" mass="33753">MHPKEHRTTARMSLRTITVVARLFHPLYALFLFIQPLPVAGFGLQAQHSITQPPVPRATQCIQDSLLQRQESCQYGKCGTKCLVQGAFCCGPAGSLATSPYYCYDPDNPSGTTQSCIDAKPTATCASTDRCYTCSSEQPFCQWETYIQSNTPTLRWFSCVETKRADLTFVAETITQNSPTTPSGTAHFPTGSASTNSTATKHPSLSTGAIVGIGVGSGLALAGIAAMVALLCLKRGKPRPPPLPLPRLDSSVQTQKVEPHPLELDSYQYARSELESPSIHPPRTPWAPFPAEMGADDVEITWRRGSPFHAR</sequence>
<evidence type="ECO:0000313" key="4">
    <source>
        <dbReference type="Proteomes" id="UP000800035"/>
    </source>
</evidence>